<name>A0ACD5GZ43_9CYAN</name>
<reference evidence="1 2" key="1">
    <citation type="journal article" date="2016" name="Genome Announc.">
        <title>Draft Genome Sequence of the Thermotolerant Cyanobacterium Desertifilum sp. IPPAS B-1220.</title>
        <authorList>
            <person name="Mironov K.S."/>
            <person name="Sinetova M.A."/>
            <person name="Bolatkhan K."/>
            <person name="Zayadan B.K."/>
            <person name="Ustinova V.V."/>
            <person name="Kupriyanova E.V."/>
            <person name="Skrypnik A.N."/>
            <person name="Gogoleva N.E."/>
            <person name="Gogolev Y.V."/>
            <person name="Los D.A."/>
        </authorList>
    </citation>
    <scope>NUCLEOTIDE SEQUENCE [LARGE SCALE GENOMIC DNA]</scope>
    <source>
        <strain evidence="1 2">IPPAS B-1220</strain>
    </source>
</reference>
<proteinExistence type="predicted"/>
<protein>
    <submittedName>
        <fullName evidence="1">Uncharacterized protein</fullName>
    </submittedName>
</protein>
<gene>
    <name evidence="1" type="ORF">BH720_011430</name>
</gene>
<accession>A0ACD5GZ43</accession>
<dbReference type="EMBL" id="CP182909">
    <property type="protein sequence ID" value="XPM66014.1"/>
    <property type="molecule type" value="Genomic_DNA"/>
</dbReference>
<sequence length="73" mass="8009">MALPASQLLNIPMVFSFHGAELLLARKFGFVAPDVALADADGAGFDGQFFVYARFDWQTYGSRSAGDSLWVNY</sequence>
<organism evidence="1 2">
    <name type="scientific">Desertifilum tharense IPPAS B-1220</name>
    <dbReference type="NCBI Taxonomy" id="1781255"/>
    <lineage>
        <taxon>Bacteria</taxon>
        <taxon>Bacillati</taxon>
        <taxon>Cyanobacteriota</taxon>
        <taxon>Cyanophyceae</taxon>
        <taxon>Desertifilales</taxon>
        <taxon>Desertifilaceae</taxon>
        <taxon>Desertifilum</taxon>
    </lineage>
</organism>
<keyword evidence="2" id="KW-1185">Reference proteome</keyword>
<evidence type="ECO:0000313" key="1">
    <source>
        <dbReference type="EMBL" id="XPM66014.1"/>
    </source>
</evidence>
<dbReference type="Proteomes" id="UP000095472">
    <property type="component" value="Chromosome"/>
</dbReference>
<evidence type="ECO:0000313" key="2">
    <source>
        <dbReference type="Proteomes" id="UP000095472"/>
    </source>
</evidence>